<name>X1KFC5_9ZZZZ</name>
<dbReference type="Pfam" id="PF19620">
    <property type="entry name" value="DUF6125"/>
    <property type="match status" value="1"/>
</dbReference>
<dbReference type="AlphaFoldDB" id="X1KFC5"/>
<sequence>MREVNQEDKLFFFSSSFITLDGLWMIETEEMTNWEVALKIDVIVWKKLLKIIIRRLKKYLNLEKNDLTNLIKILTFRWSIEGWKYSIVEQNAGKIKILVSQCPYKSAMNRNPERREKQSL</sequence>
<reference evidence="1" key="1">
    <citation type="journal article" date="2014" name="Front. Microbiol.">
        <title>High frequency of phylogenetically diverse reductive dehalogenase-homologous genes in deep subseafloor sedimentary metagenomes.</title>
        <authorList>
            <person name="Kawai M."/>
            <person name="Futagami T."/>
            <person name="Toyoda A."/>
            <person name="Takaki Y."/>
            <person name="Nishi S."/>
            <person name="Hori S."/>
            <person name="Arai W."/>
            <person name="Tsubouchi T."/>
            <person name="Morono Y."/>
            <person name="Uchiyama I."/>
            <person name="Ito T."/>
            <person name="Fujiyama A."/>
            <person name="Inagaki F."/>
            <person name="Takami H."/>
        </authorList>
    </citation>
    <scope>NUCLEOTIDE SEQUENCE</scope>
    <source>
        <strain evidence="1">Expedition CK06-06</strain>
    </source>
</reference>
<feature type="non-terminal residue" evidence="1">
    <location>
        <position position="120"/>
    </location>
</feature>
<dbReference type="EMBL" id="BARU01038895">
    <property type="protein sequence ID" value="GAH88854.1"/>
    <property type="molecule type" value="Genomic_DNA"/>
</dbReference>
<proteinExistence type="predicted"/>
<comment type="caution">
    <text evidence="1">The sequence shown here is derived from an EMBL/GenBank/DDBJ whole genome shotgun (WGS) entry which is preliminary data.</text>
</comment>
<gene>
    <name evidence="1" type="ORF">S03H2_60370</name>
</gene>
<protein>
    <submittedName>
        <fullName evidence="1">Uncharacterized protein</fullName>
    </submittedName>
</protein>
<evidence type="ECO:0000313" key="1">
    <source>
        <dbReference type="EMBL" id="GAH88854.1"/>
    </source>
</evidence>
<accession>X1KFC5</accession>
<organism evidence="1">
    <name type="scientific">marine sediment metagenome</name>
    <dbReference type="NCBI Taxonomy" id="412755"/>
    <lineage>
        <taxon>unclassified sequences</taxon>
        <taxon>metagenomes</taxon>
        <taxon>ecological metagenomes</taxon>
    </lineage>
</organism>